<protein>
    <submittedName>
        <fullName evidence="3">Uncharacterized protein</fullName>
    </submittedName>
</protein>
<keyword evidence="2" id="KW-0812">Transmembrane</keyword>
<organism evidence="3">
    <name type="scientific">Picea sitchensis</name>
    <name type="common">Sitka spruce</name>
    <name type="synonym">Pinus sitchensis</name>
    <dbReference type="NCBI Taxonomy" id="3332"/>
    <lineage>
        <taxon>Eukaryota</taxon>
        <taxon>Viridiplantae</taxon>
        <taxon>Streptophyta</taxon>
        <taxon>Embryophyta</taxon>
        <taxon>Tracheophyta</taxon>
        <taxon>Spermatophyta</taxon>
        <taxon>Pinopsida</taxon>
        <taxon>Pinidae</taxon>
        <taxon>Conifers I</taxon>
        <taxon>Pinales</taxon>
        <taxon>Pinaceae</taxon>
        <taxon>Picea</taxon>
    </lineage>
</organism>
<keyword evidence="2" id="KW-0472">Membrane</keyword>
<dbReference type="EMBL" id="EF676473">
    <property type="protein sequence ID" value="ABR16374.1"/>
    <property type="molecule type" value="mRNA"/>
</dbReference>
<evidence type="ECO:0000256" key="1">
    <source>
        <dbReference type="SAM" id="MobiDB-lite"/>
    </source>
</evidence>
<dbReference type="AlphaFoldDB" id="B8LL44"/>
<feature type="transmembrane region" description="Helical" evidence="2">
    <location>
        <begin position="458"/>
        <end position="477"/>
    </location>
</feature>
<reference evidence="3" key="1">
    <citation type="submission" date="2007-06" db="EMBL/GenBank/DDBJ databases">
        <title>Full length cDNA sequences from Sitka Spruce (Picea sitchensis).</title>
        <authorList>
            <person name="Ralph S.G."/>
            <person name="Chun H.E."/>
            <person name="Liao N."/>
            <person name="Ali J."/>
            <person name="Reid K."/>
            <person name="Kolosova N."/>
            <person name="Cooper N."/>
            <person name="Cullis C."/>
            <person name="Jancsik S."/>
            <person name="Moore R."/>
            <person name="Mayo M."/>
            <person name="Wagner S."/>
            <person name="Holt R.A."/>
            <person name="Jones S.J.M."/>
            <person name="Marra M.A."/>
            <person name="Ritland C.E."/>
            <person name="Ritland K."/>
            <person name="Bohlmann J."/>
        </authorList>
    </citation>
    <scope>NUCLEOTIDE SEQUENCE</scope>
    <source>
        <tissue evidence="3">Green portion of the leader tissue</tissue>
    </source>
</reference>
<keyword evidence="2" id="KW-1133">Transmembrane helix</keyword>
<evidence type="ECO:0000313" key="3">
    <source>
        <dbReference type="EMBL" id="ABR16374.1"/>
    </source>
</evidence>
<feature type="region of interest" description="Disordered" evidence="1">
    <location>
        <begin position="72"/>
        <end position="106"/>
    </location>
</feature>
<dbReference type="PANTHER" id="PTHR35482:SF1">
    <property type="entry name" value="CYTOCHROME C OXIDASE SUBUNIT"/>
    <property type="match status" value="1"/>
</dbReference>
<evidence type="ECO:0000256" key="2">
    <source>
        <dbReference type="SAM" id="Phobius"/>
    </source>
</evidence>
<proteinExistence type="evidence at transcript level"/>
<name>B8LL44_PICSI</name>
<dbReference type="PANTHER" id="PTHR35482">
    <property type="entry name" value="CYTOCHROME C OXIDASE SUBUNIT"/>
    <property type="match status" value="1"/>
</dbReference>
<sequence length="480" mass="53969">MALLSPAWLDIRNKPFNGGNPRQIINSIFSKEVQNPYVKIALRVRVQLQGQGSVEDGDEDKIPAPVKRALEKAKDYKKKQQQNQNDCAPNVPESEFVSSEPKGTGGAAFDALERERAYKKQQGEKSYPKEDNTVEVEIITKDGVIRRRVTPPEQAFSNVKSYKNKGISSIDFIGLEFSEKKPKRGLPAGLNIGLELPSSGTLPEVEIITRDAAKNVKTPPGNDNSSGLYKPKVATWGIFPRPENISKTYGGGKVIRPGDVLETKEEKAMREAKTKKLLDDYKEKMGLNVDPKVKANCEKVLKEGNELMEIGKLREALVLYEKIMEEMVFQSELHGLAALQWSVCLDSISRLVTDLKGYAAQKHIGGFPTHFYLVGSDEARIMYEKLRSHPNGSIRKKAKQIIFSFQAMEMMKFSGPSTQNTRNYEKYFEVFSDGYQYNNTYFPTEEEKIEDEMMAQSLPYIIFLLFPIVLVFTAAAAKGI</sequence>
<accession>B8LL44</accession>